<protein>
    <recommendedName>
        <fullName evidence="3">Endonuclease/exonuclease/phosphatase domain-containing protein</fullName>
    </recommendedName>
</protein>
<dbReference type="Proteomes" id="UP001516400">
    <property type="component" value="Unassembled WGS sequence"/>
</dbReference>
<proteinExistence type="predicted"/>
<evidence type="ECO:0008006" key="3">
    <source>
        <dbReference type="Google" id="ProtNLM"/>
    </source>
</evidence>
<dbReference type="SUPFAM" id="SSF56219">
    <property type="entry name" value="DNase I-like"/>
    <property type="match status" value="1"/>
</dbReference>
<evidence type="ECO:0000313" key="1">
    <source>
        <dbReference type="EMBL" id="KAL3285972.1"/>
    </source>
</evidence>
<dbReference type="EMBL" id="JABFTP020000185">
    <property type="protein sequence ID" value="KAL3285972.1"/>
    <property type="molecule type" value="Genomic_DNA"/>
</dbReference>
<organism evidence="1 2">
    <name type="scientific">Cryptolaemus montrouzieri</name>
    <dbReference type="NCBI Taxonomy" id="559131"/>
    <lineage>
        <taxon>Eukaryota</taxon>
        <taxon>Metazoa</taxon>
        <taxon>Ecdysozoa</taxon>
        <taxon>Arthropoda</taxon>
        <taxon>Hexapoda</taxon>
        <taxon>Insecta</taxon>
        <taxon>Pterygota</taxon>
        <taxon>Neoptera</taxon>
        <taxon>Endopterygota</taxon>
        <taxon>Coleoptera</taxon>
        <taxon>Polyphaga</taxon>
        <taxon>Cucujiformia</taxon>
        <taxon>Coccinelloidea</taxon>
        <taxon>Coccinellidae</taxon>
        <taxon>Scymninae</taxon>
        <taxon>Scymnini</taxon>
        <taxon>Cryptolaemus</taxon>
    </lineage>
</organism>
<dbReference type="AlphaFoldDB" id="A0ABD2P5H7"/>
<accession>A0ABD2P5H7</accession>
<gene>
    <name evidence="1" type="ORF">HHI36_000486</name>
</gene>
<sequence>MKERSMLLVFPSIPILKRTNFEGYNIADSFSRRHGDVAVIVRNGLKCQRMHKIHKMSIENHIELAAVHLVTHKLLVMTVHRPPTTNFDTLAPQLNRCLEDITESTCYKICVAGDFNFDLLKQSHSREKLLKIF</sequence>
<dbReference type="Gene3D" id="3.60.10.10">
    <property type="entry name" value="Endonuclease/exonuclease/phosphatase"/>
    <property type="match status" value="1"/>
</dbReference>
<reference evidence="1 2" key="1">
    <citation type="journal article" date="2021" name="BMC Biol.">
        <title>Horizontally acquired antibacterial genes associated with adaptive radiation of ladybird beetles.</title>
        <authorList>
            <person name="Li H.S."/>
            <person name="Tang X.F."/>
            <person name="Huang Y.H."/>
            <person name="Xu Z.Y."/>
            <person name="Chen M.L."/>
            <person name="Du X.Y."/>
            <person name="Qiu B.Y."/>
            <person name="Chen P.T."/>
            <person name="Zhang W."/>
            <person name="Slipinski A."/>
            <person name="Escalona H.E."/>
            <person name="Waterhouse R.M."/>
            <person name="Zwick A."/>
            <person name="Pang H."/>
        </authorList>
    </citation>
    <scope>NUCLEOTIDE SEQUENCE [LARGE SCALE GENOMIC DNA]</scope>
    <source>
        <strain evidence="1">SYSU2018</strain>
    </source>
</reference>
<name>A0ABD2P5H7_9CUCU</name>
<evidence type="ECO:0000313" key="2">
    <source>
        <dbReference type="Proteomes" id="UP001516400"/>
    </source>
</evidence>
<dbReference type="InterPro" id="IPR036691">
    <property type="entry name" value="Endo/exonu/phosph_ase_sf"/>
</dbReference>
<comment type="caution">
    <text evidence="1">The sequence shown here is derived from an EMBL/GenBank/DDBJ whole genome shotgun (WGS) entry which is preliminary data.</text>
</comment>
<keyword evidence="2" id="KW-1185">Reference proteome</keyword>